<reference evidence="8 9" key="1">
    <citation type="journal article" date="2015" name="Proc. Natl. Acad. Sci. U.S.A.">
        <title>The resurrection genome of Boea hygrometrica: A blueprint for survival of dehydration.</title>
        <authorList>
            <person name="Xiao L."/>
            <person name="Yang G."/>
            <person name="Zhang L."/>
            <person name="Yang X."/>
            <person name="Zhao S."/>
            <person name="Ji Z."/>
            <person name="Zhou Q."/>
            <person name="Hu M."/>
            <person name="Wang Y."/>
            <person name="Chen M."/>
            <person name="Xu Y."/>
            <person name="Jin H."/>
            <person name="Xiao X."/>
            <person name="Hu G."/>
            <person name="Bao F."/>
            <person name="Hu Y."/>
            <person name="Wan P."/>
            <person name="Li L."/>
            <person name="Deng X."/>
            <person name="Kuang T."/>
            <person name="Xiang C."/>
            <person name="Zhu J.K."/>
            <person name="Oliver M.J."/>
            <person name="He Y."/>
        </authorList>
    </citation>
    <scope>NUCLEOTIDE SEQUENCE [LARGE SCALE GENOMIC DNA]</scope>
    <source>
        <strain evidence="9">cv. XS01</strain>
    </source>
</reference>
<organism evidence="8 9">
    <name type="scientific">Dorcoceras hygrometricum</name>
    <dbReference type="NCBI Taxonomy" id="472368"/>
    <lineage>
        <taxon>Eukaryota</taxon>
        <taxon>Viridiplantae</taxon>
        <taxon>Streptophyta</taxon>
        <taxon>Embryophyta</taxon>
        <taxon>Tracheophyta</taxon>
        <taxon>Spermatophyta</taxon>
        <taxon>Magnoliopsida</taxon>
        <taxon>eudicotyledons</taxon>
        <taxon>Gunneridae</taxon>
        <taxon>Pentapetalae</taxon>
        <taxon>asterids</taxon>
        <taxon>lamiids</taxon>
        <taxon>Lamiales</taxon>
        <taxon>Gesneriaceae</taxon>
        <taxon>Didymocarpoideae</taxon>
        <taxon>Trichosporeae</taxon>
        <taxon>Loxocarpinae</taxon>
        <taxon>Dorcoceras</taxon>
    </lineage>
</organism>
<comment type="function">
    <text evidence="1">Plays an important role in the elongation step of protein synthesis.</text>
</comment>
<evidence type="ECO:0000256" key="5">
    <source>
        <dbReference type="ARBA" id="ARBA00023274"/>
    </source>
</evidence>
<dbReference type="Proteomes" id="UP000250235">
    <property type="component" value="Unassembled WGS sequence"/>
</dbReference>
<comment type="similarity">
    <text evidence="2">Belongs to the eukaryotic ribosomal protein P1/P2 family.</text>
</comment>
<dbReference type="Gene3D" id="1.10.10.1410">
    <property type="match status" value="1"/>
</dbReference>
<protein>
    <submittedName>
        <fullName evidence="8">Uncharacterized protein</fullName>
    </submittedName>
</protein>
<evidence type="ECO:0000256" key="1">
    <source>
        <dbReference type="ARBA" id="ARBA00003362"/>
    </source>
</evidence>
<feature type="compositionally biased region" description="Basic and acidic residues" evidence="6">
    <location>
        <begin position="90"/>
        <end position="99"/>
    </location>
</feature>
<evidence type="ECO:0000256" key="4">
    <source>
        <dbReference type="ARBA" id="ARBA00022980"/>
    </source>
</evidence>
<keyword evidence="4" id="KW-0689">Ribosomal protein</keyword>
<feature type="signal peptide" evidence="7">
    <location>
        <begin position="1"/>
        <end position="16"/>
    </location>
</feature>
<evidence type="ECO:0000313" key="8">
    <source>
        <dbReference type="EMBL" id="KZV14563.1"/>
    </source>
</evidence>
<dbReference type="InterPro" id="IPR044076">
    <property type="entry name" value="Ribosomal_P2"/>
</dbReference>
<dbReference type="PANTHER" id="PTHR21141">
    <property type="entry name" value="60S ACIDIC RIBOSOMAL PROTEIN FAMILY MEMBER"/>
    <property type="match status" value="1"/>
</dbReference>
<dbReference type="OrthoDB" id="1870516at2759"/>
<keyword evidence="5" id="KW-0687">Ribonucleoprotein</keyword>
<comment type="subunit">
    <text evidence="3">P1 and P2 exist as dimers at the large ribosomal subunit.</text>
</comment>
<accession>A0A2Z7A0C0</accession>
<proteinExistence type="inferred from homology"/>
<dbReference type="GO" id="GO:0002182">
    <property type="term" value="P:cytoplasmic translational elongation"/>
    <property type="evidence" value="ECO:0007669"/>
    <property type="project" value="InterPro"/>
</dbReference>
<dbReference type="InterPro" id="IPR038716">
    <property type="entry name" value="P1/P2_N_sf"/>
</dbReference>
<evidence type="ECO:0000313" key="9">
    <source>
        <dbReference type="Proteomes" id="UP000250235"/>
    </source>
</evidence>
<keyword evidence="9" id="KW-1185">Reference proteome</keyword>
<feature type="chain" id="PRO_5016459920" evidence="7">
    <location>
        <begin position="17"/>
        <end position="303"/>
    </location>
</feature>
<evidence type="ECO:0000256" key="6">
    <source>
        <dbReference type="SAM" id="MobiDB-lite"/>
    </source>
</evidence>
<gene>
    <name evidence="8" type="ORF">F511_42261</name>
</gene>
<name>A0A2Z7A0C0_9LAMI</name>
<evidence type="ECO:0000256" key="3">
    <source>
        <dbReference type="ARBA" id="ARBA00011266"/>
    </source>
</evidence>
<dbReference type="PANTHER" id="PTHR21141:SF5">
    <property type="entry name" value="LARGE RIBOSOMAL SUBUNIT PROTEIN P2"/>
    <property type="match status" value="1"/>
</dbReference>
<dbReference type="EMBL" id="KV020392">
    <property type="protein sequence ID" value="KZV14563.1"/>
    <property type="molecule type" value="Genomic_DNA"/>
</dbReference>
<evidence type="ECO:0000256" key="2">
    <source>
        <dbReference type="ARBA" id="ARBA00005436"/>
    </source>
</evidence>
<dbReference type="GO" id="GO:0003735">
    <property type="term" value="F:structural constituent of ribosome"/>
    <property type="evidence" value="ECO:0007669"/>
    <property type="project" value="InterPro"/>
</dbReference>
<keyword evidence="7" id="KW-0732">Signal</keyword>
<dbReference type="CDD" id="cd05833">
    <property type="entry name" value="Ribosomal_P2"/>
    <property type="match status" value="1"/>
</dbReference>
<dbReference type="AlphaFoldDB" id="A0A2Z7A0C0"/>
<sequence>MMLVTLLVPISAVTVSFLVSEGFTDGCFGAEADDDRIKLLLSQVKGKDISELIAAGREKFASVPAGGGGIAVASPTSGGGAPAAAAAAAEPKKEEKVEEKEESDDVGHGIQSIRLKQVRKQTGTNIILLLVPVYRVRKFRARKVVEPVVSAPQKLSFKMQNLIKLHLLQLLFFEVFVSPTSKHCGSSIIQEPQNPTNSSVLNSMILCKSDKLYFRTTVGLFPVSSVDYSAKLLTVSHNSCSPTSNFISPYHLSAGFPSPPRSNSLILLNCSKKPQTISSSPCAQNQTHVRVDAQLANLWLVGL</sequence>
<dbReference type="GO" id="GO:0022625">
    <property type="term" value="C:cytosolic large ribosomal subunit"/>
    <property type="evidence" value="ECO:0007669"/>
    <property type="project" value="InterPro"/>
</dbReference>
<dbReference type="Pfam" id="PF00428">
    <property type="entry name" value="Ribosomal_60s"/>
    <property type="match status" value="1"/>
</dbReference>
<feature type="region of interest" description="Disordered" evidence="6">
    <location>
        <begin position="81"/>
        <end position="105"/>
    </location>
</feature>
<evidence type="ECO:0000256" key="7">
    <source>
        <dbReference type="SAM" id="SignalP"/>
    </source>
</evidence>